<evidence type="ECO:0000256" key="4">
    <source>
        <dbReference type="NCBIfam" id="TIGR00152"/>
    </source>
</evidence>
<evidence type="ECO:0000256" key="1">
    <source>
        <dbReference type="ARBA" id="ARBA00022741"/>
    </source>
</evidence>
<keyword evidence="6" id="KW-1185">Reference proteome</keyword>
<dbReference type="InterPro" id="IPR027417">
    <property type="entry name" value="P-loop_NTPase"/>
</dbReference>
<feature type="binding site" evidence="3">
    <location>
        <begin position="11"/>
        <end position="16"/>
    </location>
    <ligand>
        <name>ATP</name>
        <dbReference type="ChEBI" id="CHEBI:30616"/>
    </ligand>
</feature>
<proteinExistence type="inferred from homology"/>
<evidence type="ECO:0000256" key="2">
    <source>
        <dbReference type="ARBA" id="ARBA00022840"/>
    </source>
</evidence>
<dbReference type="NCBIfam" id="TIGR00152">
    <property type="entry name" value="dephospho-CoA kinase"/>
    <property type="match status" value="1"/>
</dbReference>
<comment type="similarity">
    <text evidence="3">Belongs to the CoaE family.</text>
</comment>
<organism evidence="5 6">
    <name type="scientific">Periweissella beninensis</name>
    <dbReference type="NCBI Taxonomy" id="504936"/>
    <lineage>
        <taxon>Bacteria</taxon>
        <taxon>Bacillati</taxon>
        <taxon>Bacillota</taxon>
        <taxon>Bacilli</taxon>
        <taxon>Lactobacillales</taxon>
        <taxon>Lactobacillaceae</taxon>
        <taxon>Periweissella</taxon>
    </lineage>
</organism>
<dbReference type="RefSeq" id="WP_205143527.1">
    <property type="nucleotide sequence ID" value="NZ_JAFBDN010000007.1"/>
</dbReference>
<dbReference type="InterPro" id="IPR001977">
    <property type="entry name" value="Depp_CoAkinase"/>
</dbReference>
<dbReference type="GO" id="GO:0004140">
    <property type="term" value="F:dephospho-CoA kinase activity"/>
    <property type="evidence" value="ECO:0007669"/>
    <property type="project" value="UniProtKB-EC"/>
</dbReference>
<dbReference type="EC" id="2.7.1.24" evidence="3 4"/>
<sequence length="197" mass="21673">MKILGLTGGIATGKSTVSNYLKTKKIPVVDADVLVHELITNNQELLAQLSATFGTAVFNEQGVLERKRLGEIVFADPKCLVKLNKIMAPYIAQTIKTNLAHWRQQNVPLVVLDAPTLFEAGYAKTVDWVVVVAISKSLQIQRLMQRNHLAKPAALARIATQMPLTQKIKLADFVIDNSGDIAATYRQIDEILATLKV</sequence>
<evidence type="ECO:0000313" key="6">
    <source>
        <dbReference type="Proteomes" id="UP001057481"/>
    </source>
</evidence>
<dbReference type="HAMAP" id="MF_00376">
    <property type="entry name" value="Dephospho_CoA_kinase"/>
    <property type="match status" value="1"/>
</dbReference>
<comment type="catalytic activity">
    <reaction evidence="3">
        <text>3'-dephospho-CoA + ATP = ADP + CoA + H(+)</text>
        <dbReference type="Rhea" id="RHEA:18245"/>
        <dbReference type="ChEBI" id="CHEBI:15378"/>
        <dbReference type="ChEBI" id="CHEBI:30616"/>
        <dbReference type="ChEBI" id="CHEBI:57287"/>
        <dbReference type="ChEBI" id="CHEBI:57328"/>
        <dbReference type="ChEBI" id="CHEBI:456216"/>
        <dbReference type="EC" id="2.7.1.24"/>
    </reaction>
</comment>
<dbReference type="Proteomes" id="UP001057481">
    <property type="component" value="Unassembled WGS sequence"/>
</dbReference>
<keyword evidence="3 5" id="KW-0808">Transferase</keyword>
<evidence type="ECO:0000313" key="5">
    <source>
        <dbReference type="EMBL" id="MCM2437518.1"/>
    </source>
</evidence>
<gene>
    <name evidence="3" type="primary">coaE</name>
    <name evidence="5" type="ORF">KAK10_06305</name>
</gene>
<dbReference type="CDD" id="cd02022">
    <property type="entry name" value="DPCK"/>
    <property type="match status" value="1"/>
</dbReference>
<keyword evidence="3" id="KW-0963">Cytoplasm</keyword>
<comment type="pathway">
    <text evidence="3">Cofactor biosynthesis; coenzyme A biosynthesis; CoA from (R)-pantothenate: step 5/5.</text>
</comment>
<comment type="function">
    <text evidence="3">Catalyzes the phosphorylation of the 3'-hydroxyl group of dephosphocoenzyme A to form coenzyme A.</text>
</comment>
<comment type="subcellular location">
    <subcellularLocation>
        <location evidence="3">Cytoplasm</location>
    </subcellularLocation>
</comment>
<dbReference type="EMBL" id="JAGMVS010000064">
    <property type="protein sequence ID" value="MCM2437518.1"/>
    <property type="molecule type" value="Genomic_DNA"/>
</dbReference>
<keyword evidence="3 5" id="KW-0418">Kinase</keyword>
<accession>A0ABT0VI60</accession>
<dbReference type="PANTHER" id="PTHR10695">
    <property type="entry name" value="DEPHOSPHO-COA KINASE-RELATED"/>
    <property type="match status" value="1"/>
</dbReference>
<dbReference type="PROSITE" id="PS51219">
    <property type="entry name" value="DPCK"/>
    <property type="match status" value="1"/>
</dbReference>
<dbReference type="SUPFAM" id="SSF52540">
    <property type="entry name" value="P-loop containing nucleoside triphosphate hydrolases"/>
    <property type="match status" value="1"/>
</dbReference>
<protein>
    <recommendedName>
        <fullName evidence="3 4">Dephospho-CoA kinase</fullName>
        <ecNumber evidence="3 4">2.7.1.24</ecNumber>
    </recommendedName>
    <alternativeName>
        <fullName evidence="3">Dephosphocoenzyme A kinase</fullName>
    </alternativeName>
</protein>
<keyword evidence="3" id="KW-0173">Coenzyme A biosynthesis</keyword>
<dbReference type="Gene3D" id="3.40.50.300">
    <property type="entry name" value="P-loop containing nucleotide triphosphate hydrolases"/>
    <property type="match status" value="1"/>
</dbReference>
<keyword evidence="2 3" id="KW-0067">ATP-binding</keyword>
<dbReference type="Pfam" id="PF01121">
    <property type="entry name" value="CoaE"/>
    <property type="match status" value="1"/>
</dbReference>
<reference evidence="5" key="1">
    <citation type="submission" date="2021-04" db="EMBL/GenBank/DDBJ databases">
        <title>Taxonomic assessment of Weissella genus.</title>
        <authorList>
            <person name="Fanelli F."/>
            <person name="Chieffi D."/>
            <person name="Dell'Aquila A."/>
            <person name="Gyu-Sung C."/>
            <person name="Franz C.M.A.P."/>
            <person name="Fusco V."/>
        </authorList>
    </citation>
    <scope>NUCLEOTIDE SEQUENCE</scope>
    <source>
        <strain evidence="5">LMG 25373</strain>
    </source>
</reference>
<keyword evidence="1 3" id="KW-0547">Nucleotide-binding</keyword>
<name>A0ABT0VI60_9LACO</name>
<comment type="caution">
    <text evidence="5">The sequence shown here is derived from an EMBL/GenBank/DDBJ whole genome shotgun (WGS) entry which is preliminary data.</text>
</comment>
<evidence type="ECO:0000256" key="3">
    <source>
        <dbReference type="HAMAP-Rule" id="MF_00376"/>
    </source>
</evidence>
<dbReference type="PANTHER" id="PTHR10695:SF46">
    <property type="entry name" value="BIFUNCTIONAL COENZYME A SYNTHASE-RELATED"/>
    <property type="match status" value="1"/>
</dbReference>